<evidence type="ECO:0000313" key="1">
    <source>
        <dbReference type="EMBL" id="MBX36629.1"/>
    </source>
</evidence>
<sequence length="19" mass="2080">MASRTQATVPSPPHTRTLE</sequence>
<keyword evidence="1" id="KW-0418">Kinase</keyword>
<dbReference type="EMBL" id="GGEC01056145">
    <property type="protein sequence ID" value="MBX36629.1"/>
    <property type="molecule type" value="Transcribed_RNA"/>
</dbReference>
<dbReference type="AlphaFoldDB" id="A0A2P2N2B8"/>
<accession>A0A2P2N2B8</accession>
<dbReference type="GO" id="GO:0016301">
    <property type="term" value="F:kinase activity"/>
    <property type="evidence" value="ECO:0007669"/>
    <property type="project" value="UniProtKB-KW"/>
</dbReference>
<organism evidence="1">
    <name type="scientific">Rhizophora mucronata</name>
    <name type="common">Asiatic mangrove</name>
    <dbReference type="NCBI Taxonomy" id="61149"/>
    <lineage>
        <taxon>Eukaryota</taxon>
        <taxon>Viridiplantae</taxon>
        <taxon>Streptophyta</taxon>
        <taxon>Embryophyta</taxon>
        <taxon>Tracheophyta</taxon>
        <taxon>Spermatophyta</taxon>
        <taxon>Magnoliopsida</taxon>
        <taxon>eudicotyledons</taxon>
        <taxon>Gunneridae</taxon>
        <taxon>Pentapetalae</taxon>
        <taxon>rosids</taxon>
        <taxon>fabids</taxon>
        <taxon>Malpighiales</taxon>
        <taxon>Rhizophoraceae</taxon>
        <taxon>Rhizophora</taxon>
    </lineage>
</organism>
<proteinExistence type="predicted"/>
<protein>
    <submittedName>
        <fullName evidence="1">Diacylglycerol kinase</fullName>
    </submittedName>
</protein>
<keyword evidence="1" id="KW-0808">Transferase</keyword>
<name>A0A2P2N2B8_RHIMU</name>
<reference evidence="1" key="1">
    <citation type="submission" date="2018-02" db="EMBL/GenBank/DDBJ databases">
        <title>Rhizophora mucronata_Transcriptome.</title>
        <authorList>
            <person name="Meera S.P."/>
            <person name="Sreeshan A."/>
            <person name="Augustine A."/>
        </authorList>
    </citation>
    <scope>NUCLEOTIDE SEQUENCE</scope>
    <source>
        <tissue evidence="1">Leaf</tissue>
    </source>
</reference>